<dbReference type="AlphaFoldDB" id="A0A183EKT5"/>
<evidence type="ECO:0000313" key="3">
    <source>
        <dbReference type="WBParaSite" id="GPUH_0002160301-mRNA-1"/>
    </source>
</evidence>
<dbReference type="PROSITE" id="PS50106">
    <property type="entry name" value="PDZ"/>
    <property type="match status" value="1"/>
</dbReference>
<reference evidence="3" key="1">
    <citation type="submission" date="2016-06" db="UniProtKB">
        <authorList>
            <consortium name="WormBaseParasite"/>
        </authorList>
    </citation>
    <scope>IDENTIFICATION</scope>
</reference>
<name>A0A183EKT5_9BILA</name>
<dbReference type="Gene3D" id="2.30.42.10">
    <property type="match status" value="1"/>
</dbReference>
<proteinExistence type="inferred from homology"/>
<dbReference type="WBParaSite" id="GPUH_0002160301-mRNA-1">
    <property type="protein sequence ID" value="GPUH_0002160301-mRNA-1"/>
    <property type="gene ID" value="GPUH_0002160301"/>
</dbReference>
<sequence>LGLIITDNGVGKAFIKRIAAGTVTAKANPAIEVGDYIESINDESMVGRRHFDVARYLRTLPVGTTLEAPNNLLISKMNDIFNSYLGFHDDELAHTVCELAATSENVNDFMNTLKTV</sequence>
<dbReference type="SUPFAM" id="SSF50156">
    <property type="entry name" value="PDZ domain-like"/>
    <property type="match status" value="1"/>
</dbReference>
<evidence type="ECO:0000256" key="1">
    <source>
        <dbReference type="ARBA" id="ARBA00009011"/>
    </source>
</evidence>
<dbReference type="InterPro" id="IPR055349">
    <property type="entry name" value="GH2_GIPC"/>
</dbReference>
<dbReference type="Pfam" id="PF00595">
    <property type="entry name" value="PDZ"/>
    <property type="match status" value="1"/>
</dbReference>
<dbReference type="SMART" id="SM00228">
    <property type="entry name" value="PDZ"/>
    <property type="match status" value="1"/>
</dbReference>
<dbReference type="PANTHER" id="PTHR12259:SF1">
    <property type="entry name" value="GH21964P"/>
    <property type="match status" value="1"/>
</dbReference>
<feature type="domain" description="PDZ" evidence="2">
    <location>
        <begin position="1"/>
        <end position="58"/>
    </location>
</feature>
<evidence type="ECO:0000259" key="2">
    <source>
        <dbReference type="PROSITE" id="PS50106"/>
    </source>
</evidence>
<organism evidence="3">
    <name type="scientific">Gongylonema pulchrum</name>
    <dbReference type="NCBI Taxonomy" id="637853"/>
    <lineage>
        <taxon>Eukaryota</taxon>
        <taxon>Metazoa</taxon>
        <taxon>Ecdysozoa</taxon>
        <taxon>Nematoda</taxon>
        <taxon>Chromadorea</taxon>
        <taxon>Rhabditida</taxon>
        <taxon>Spirurina</taxon>
        <taxon>Spiruromorpha</taxon>
        <taxon>Spiruroidea</taxon>
        <taxon>Gongylonematidae</taxon>
        <taxon>Gongylonema</taxon>
    </lineage>
</organism>
<dbReference type="InterPro" id="IPR017379">
    <property type="entry name" value="GIPC1/2/3"/>
</dbReference>
<comment type="similarity">
    <text evidence="1">Belongs to the GIPC family.</text>
</comment>
<dbReference type="PANTHER" id="PTHR12259">
    <property type="entry name" value="RGS-GAIP INTERACTING PROTEIN GIPC"/>
    <property type="match status" value="1"/>
</dbReference>
<protein>
    <submittedName>
        <fullName evidence="3">PDZ domain-containing protein</fullName>
    </submittedName>
</protein>
<dbReference type="InterPro" id="IPR036034">
    <property type="entry name" value="PDZ_sf"/>
</dbReference>
<dbReference type="Pfam" id="PF25082">
    <property type="entry name" value="GIPC1_GH2"/>
    <property type="match status" value="1"/>
</dbReference>
<accession>A0A183EKT5</accession>
<dbReference type="InterPro" id="IPR001478">
    <property type="entry name" value="PDZ"/>
</dbReference>